<keyword evidence="2" id="KW-1185">Reference proteome</keyword>
<accession>A0A5R9F4C2</accession>
<dbReference type="InterPro" id="IPR018690">
    <property type="entry name" value="DUF2187"/>
</dbReference>
<dbReference type="OrthoDB" id="2692124at2"/>
<dbReference type="Proteomes" id="UP000308230">
    <property type="component" value="Unassembled WGS sequence"/>
</dbReference>
<evidence type="ECO:0000313" key="1">
    <source>
        <dbReference type="EMBL" id="TLS37250.1"/>
    </source>
</evidence>
<name>A0A5R9F4C2_9BACL</name>
<proteinExistence type="predicted"/>
<sequence>MTKAKVNDVVEFDGIKGKVISVLNNTVIVDTEGFENSFQPEEPKQVLAHDEYKVVNK</sequence>
<reference evidence="1 2" key="1">
    <citation type="submission" date="2019-04" db="EMBL/GenBank/DDBJ databases">
        <title>Bacillus caeni sp. nov., a bacterium isolated from mangrove sediment.</title>
        <authorList>
            <person name="Huang H."/>
            <person name="Mo K."/>
            <person name="Hu Y."/>
        </authorList>
    </citation>
    <scope>NUCLEOTIDE SEQUENCE [LARGE SCALE GENOMIC DNA]</scope>
    <source>
        <strain evidence="1 2">HB172195</strain>
    </source>
</reference>
<evidence type="ECO:0000313" key="2">
    <source>
        <dbReference type="Proteomes" id="UP000308230"/>
    </source>
</evidence>
<organism evidence="1 2">
    <name type="scientific">Exobacillus caeni</name>
    <dbReference type="NCBI Taxonomy" id="2574798"/>
    <lineage>
        <taxon>Bacteria</taxon>
        <taxon>Bacillati</taxon>
        <taxon>Bacillota</taxon>
        <taxon>Bacilli</taxon>
        <taxon>Bacillales</taxon>
        <taxon>Guptibacillaceae</taxon>
        <taxon>Exobacillus</taxon>
    </lineage>
</organism>
<dbReference type="AlphaFoldDB" id="A0A5R9F4C2"/>
<dbReference type="Pfam" id="PF09953">
    <property type="entry name" value="DUF2187"/>
    <property type="match status" value="1"/>
</dbReference>
<gene>
    <name evidence="1" type="ORF">FCL54_12050</name>
</gene>
<protein>
    <submittedName>
        <fullName evidence="1">DUF2187 domain-containing protein</fullName>
    </submittedName>
</protein>
<dbReference type="EMBL" id="SWLG01000007">
    <property type="protein sequence ID" value="TLS37250.1"/>
    <property type="molecule type" value="Genomic_DNA"/>
</dbReference>
<dbReference type="RefSeq" id="WP_138126750.1">
    <property type="nucleotide sequence ID" value="NZ_SWLG01000007.1"/>
</dbReference>
<comment type="caution">
    <text evidence="1">The sequence shown here is derived from an EMBL/GenBank/DDBJ whole genome shotgun (WGS) entry which is preliminary data.</text>
</comment>